<evidence type="ECO:0000313" key="1">
    <source>
        <dbReference type="EMBL" id="GFT32777.1"/>
    </source>
</evidence>
<evidence type="ECO:0000313" key="2">
    <source>
        <dbReference type="Proteomes" id="UP000887013"/>
    </source>
</evidence>
<name>A0A8X6NUZ5_NEPPI</name>
<protein>
    <submittedName>
        <fullName evidence="1">Uncharacterized protein</fullName>
    </submittedName>
</protein>
<proteinExistence type="predicted"/>
<dbReference type="AlphaFoldDB" id="A0A8X6NUZ5"/>
<dbReference type="EMBL" id="BMAW01013216">
    <property type="protein sequence ID" value="GFT32777.1"/>
    <property type="molecule type" value="Genomic_DNA"/>
</dbReference>
<gene>
    <name evidence="1" type="ORF">NPIL_454231</name>
</gene>
<sequence>MASHGILMTFVPPCTSISCQEPGSFVPGYNEHDWDQITIDRCATNLRFKKVLTQRMSDIVCKDNQEVTCILHMYYYNTFIQASFGELFSLTARY</sequence>
<keyword evidence="2" id="KW-1185">Reference proteome</keyword>
<organism evidence="1 2">
    <name type="scientific">Nephila pilipes</name>
    <name type="common">Giant wood spider</name>
    <name type="synonym">Nephila maculata</name>
    <dbReference type="NCBI Taxonomy" id="299642"/>
    <lineage>
        <taxon>Eukaryota</taxon>
        <taxon>Metazoa</taxon>
        <taxon>Ecdysozoa</taxon>
        <taxon>Arthropoda</taxon>
        <taxon>Chelicerata</taxon>
        <taxon>Arachnida</taxon>
        <taxon>Araneae</taxon>
        <taxon>Araneomorphae</taxon>
        <taxon>Entelegynae</taxon>
        <taxon>Araneoidea</taxon>
        <taxon>Nephilidae</taxon>
        <taxon>Nephila</taxon>
    </lineage>
</organism>
<dbReference type="Proteomes" id="UP000887013">
    <property type="component" value="Unassembled WGS sequence"/>
</dbReference>
<comment type="caution">
    <text evidence="1">The sequence shown here is derived from an EMBL/GenBank/DDBJ whole genome shotgun (WGS) entry which is preliminary data.</text>
</comment>
<accession>A0A8X6NUZ5</accession>
<reference evidence="1" key="1">
    <citation type="submission" date="2020-08" db="EMBL/GenBank/DDBJ databases">
        <title>Multicomponent nature underlies the extraordinary mechanical properties of spider dragline silk.</title>
        <authorList>
            <person name="Kono N."/>
            <person name="Nakamura H."/>
            <person name="Mori M."/>
            <person name="Yoshida Y."/>
            <person name="Ohtoshi R."/>
            <person name="Malay A.D."/>
            <person name="Moran D.A.P."/>
            <person name="Tomita M."/>
            <person name="Numata K."/>
            <person name="Arakawa K."/>
        </authorList>
    </citation>
    <scope>NUCLEOTIDE SEQUENCE</scope>
</reference>